<name>A0A4Y2CDW9_ARAVE</name>
<accession>A0A4Y2CDW9</accession>
<organism evidence="1 2">
    <name type="scientific">Araneus ventricosus</name>
    <name type="common">Orbweaver spider</name>
    <name type="synonym">Epeira ventricosa</name>
    <dbReference type="NCBI Taxonomy" id="182803"/>
    <lineage>
        <taxon>Eukaryota</taxon>
        <taxon>Metazoa</taxon>
        <taxon>Ecdysozoa</taxon>
        <taxon>Arthropoda</taxon>
        <taxon>Chelicerata</taxon>
        <taxon>Arachnida</taxon>
        <taxon>Araneae</taxon>
        <taxon>Araneomorphae</taxon>
        <taxon>Entelegynae</taxon>
        <taxon>Araneoidea</taxon>
        <taxon>Araneidae</taxon>
        <taxon>Araneus</taxon>
    </lineage>
</organism>
<protein>
    <submittedName>
        <fullName evidence="1">Uncharacterized protein</fullName>
    </submittedName>
</protein>
<gene>
    <name evidence="1" type="ORF">AVEN_269557_1</name>
</gene>
<evidence type="ECO:0000313" key="1">
    <source>
        <dbReference type="EMBL" id="GBM01947.1"/>
    </source>
</evidence>
<keyword evidence="2" id="KW-1185">Reference proteome</keyword>
<reference evidence="1 2" key="1">
    <citation type="journal article" date="2019" name="Sci. Rep.">
        <title>Orb-weaving spider Araneus ventricosus genome elucidates the spidroin gene catalogue.</title>
        <authorList>
            <person name="Kono N."/>
            <person name="Nakamura H."/>
            <person name="Ohtoshi R."/>
            <person name="Moran D.A.P."/>
            <person name="Shinohara A."/>
            <person name="Yoshida Y."/>
            <person name="Fujiwara M."/>
            <person name="Mori M."/>
            <person name="Tomita M."/>
            <person name="Arakawa K."/>
        </authorList>
    </citation>
    <scope>NUCLEOTIDE SEQUENCE [LARGE SCALE GENOMIC DNA]</scope>
</reference>
<dbReference type="AlphaFoldDB" id="A0A4Y2CDW9"/>
<evidence type="ECO:0000313" key="2">
    <source>
        <dbReference type="Proteomes" id="UP000499080"/>
    </source>
</evidence>
<dbReference type="Proteomes" id="UP000499080">
    <property type="component" value="Unassembled WGS sequence"/>
</dbReference>
<comment type="caution">
    <text evidence="1">The sequence shown here is derived from an EMBL/GenBank/DDBJ whole genome shotgun (WGS) entry which is preliminary data.</text>
</comment>
<proteinExistence type="predicted"/>
<sequence length="106" mass="12171">MNRLVLPSYECFNRFVDYVEKCVGILLASCLYFMACKALNSYGSRIAKEGEIMLCHRRGTGRRGQMPESSCVRYEPNEFWYFKCVIIAKSSKTSTNHLPPDQGCVR</sequence>
<dbReference type="EMBL" id="BGPR01000175">
    <property type="protein sequence ID" value="GBM01947.1"/>
    <property type="molecule type" value="Genomic_DNA"/>
</dbReference>